<keyword evidence="4 6" id="KW-1133">Transmembrane helix</keyword>
<organism evidence="7 8">
    <name type="scientific">Letharia lupina</name>
    <dbReference type="NCBI Taxonomy" id="560253"/>
    <lineage>
        <taxon>Eukaryota</taxon>
        <taxon>Fungi</taxon>
        <taxon>Dikarya</taxon>
        <taxon>Ascomycota</taxon>
        <taxon>Pezizomycotina</taxon>
        <taxon>Lecanoromycetes</taxon>
        <taxon>OSLEUM clade</taxon>
        <taxon>Lecanoromycetidae</taxon>
        <taxon>Lecanorales</taxon>
        <taxon>Lecanorineae</taxon>
        <taxon>Parmeliaceae</taxon>
        <taxon>Letharia</taxon>
    </lineage>
</organism>
<feature type="transmembrane region" description="Helical" evidence="6">
    <location>
        <begin position="435"/>
        <end position="454"/>
    </location>
</feature>
<dbReference type="GO" id="GO:0016020">
    <property type="term" value="C:membrane"/>
    <property type="evidence" value="ECO:0007669"/>
    <property type="project" value="UniProtKB-SubCell"/>
</dbReference>
<dbReference type="PANTHER" id="PTHR45649">
    <property type="entry name" value="AMINO-ACID PERMEASE BAT1"/>
    <property type="match status" value="1"/>
</dbReference>
<feature type="transmembrane region" description="Helical" evidence="6">
    <location>
        <begin position="401"/>
        <end position="423"/>
    </location>
</feature>
<evidence type="ECO:0000256" key="1">
    <source>
        <dbReference type="ARBA" id="ARBA00004141"/>
    </source>
</evidence>
<feature type="transmembrane region" description="Helical" evidence="6">
    <location>
        <begin position="130"/>
        <end position="154"/>
    </location>
</feature>
<feature type="transmembrane region" description="Helical" evidence="6">
    <location>
        <begin position="285"/>
        <end position="307"/>
    </location>
</feature>
<evidence type="ECO:0000256" key="6">
    <source>
        <dbReference type="SAM" id="Phobius"/>
    </source>
</evidence>
<evidence type="ECO:0000256" key="2">
    <source>
        <dbReference type="ARBA" id="ARBA00022448"/>
    </source>
</evidence>
<dbReference type="PIRSF" id="PIRSF006060">
    <property type="entry name" value="AA_transporter"/>
    <property type="match status" value="1"/>
</dbReference>
<feature type="transmembrane region" description="Helical" evidence="6">
    <location>
        <begin position="244"/>
        <end position="264"/>
    </location>
</feature>
<evidence type="ECO:0000256" key="3">
    <source>
        <dbReference type="ARBA" id="ARBA00022692"/>
    </source>
</evidence>
<protein>
    <recommendedName>
        <fullName evidence="9">Amino acid transporter</fullName>
    </recommendedName>
</protein>
<evidence type="ECO:0000256" key="4">
    <source>
        <dbReference type="ARBA" id="ARBA00022989"/>
    </source>
</evidence>
<dbReference type="Pfam" id="PF13520">
    <property type="entry name" value="AA_permease_2"/>
    <property type="match status" value="1"/>
</dbReference>
<keyword evidence="2" id="KW-0813">Transport</keyword>
<feature type="transmembrane region" description="Helical" evidence="6">
    <location>
        <begin position="338"/>
        <end position="357"/>
    </location>
</feature>
<feature type="transmembrane region" description="Helical" evidence="6">
    <location>
        <begin position="85"/>
        <end position="109"/>
    </location>
</feature>
<evidence type="ECO:0000313" key="8">
    <source>
        <dbReference type="Proteomes" id="UP000593566"/>
    </source>
</evidence>
<proteinExistence type="predicted"/>
<dbReference type="InterPro" id="IPR002293">
    <property type="entry name" value="AA/rel_permease1"/>
</dbReference>
<evidence type="ECO:0008006" key="9">
    <source>
        <dbReference type="Google" id="ProtNLM"/>
    </source>
</evidence>
<keyword evidence="5 6" id="KW-0472">Membrane</keyword>
<feature type="transmembrane region" description="Helical" evidence="6">
    <location>
        <begin position="49"/>
        <end position="73"/>
    </location>
</feature>
<comment type="caution">
    <text evidence="7">The sequence shown here is derived from an EMBL/GenBank/DDBJ whole genome shotgun (WGS) entry which is preliminary data.</text>
</comment>
<dbReference type="Proteomes" id="UP000593566">
    <property type="component" value="Unassembled WGS sequence"/>
</dbReference>
<evidence type="ECO:0000256" key="5">
    <source>
        <dbReference type="ARBA" id="ARBA00023136"/>
    </source>
</evidence>
<dbReference type="Gene3D" id="1.20.1740.10">
    <property type="entry name" value="Amino acid/polyamine transporter I"/>
    <property type="match status" value="1"/>
</dbReference>
<dbReference type="GeneID" id="59328648"/>
<dbReference type="RefSeq" id="XP_037152604.1">
    <property type="nucleotide sequence ID" value="XM_037291169.1"/>
</dbReference>
<name>A0A8H6FCI7_9LECA</name>
<dbReference type="GO" id="GO:0022857">
    <property type="term" value="F:transmembrane transporter activity"/>
    <property type="evidence" value="ECO:0007669"/>
    <property type="project" value="InterPro"/>
</dbReference>
<dbReference type="EMBL" id="JACCJB010000010">
    <property type="protein sequence ID" value="KAF6223387.1"/>
    <property type="molecule type" value="Genomic_DNA"/>
</dbReference>
<reference evidence="7 8" key="1">
    <citation type="journal article" date="2020" name="Genomics">
        <title>Complete, high-quality genomes from long-read metagenomic sequencing of two wolf lichen thalli reveals enigmatic genome architecture.</title>
        <authorList>
            <person name="McKenzie S.K."/>
            <person name="Walston R.F."/>
            <person name="Allen J.L."/>
        </authorList>
    </citation>
    <scope>NUCLEOTIDE SEQUENCE [LARGE SCALE GENOMIC DNA]</scope>
    <source>
        <strain evidence="7">WasteWater1</strain>
    </source>
</reference>
<dbReference type="AlphaFoldDB" id="A0A8H6FCI7"/>
<sequence>MAKDSLETSDQFKMVEIRDDRQTRQQKSVEQDREDLARMGKKQVLKRQFGLMSMLGFGCIVLSTWEGVLALFVVGFTNGGPAGLVYGYLLTWIGTLSIFITLSELASMAPTSGGQYYWCAMLGPPQYGKVLSYITGWLTVFGWQASVISASYLTGTMIQGLLILNYADYDPKPWQAMLLMWACLLVAVLLNTLVSNFLPKIEGAILIFHVVGFFAILIPLVYLAPGHGPASEVFTTFLNEGGWGTQGLSFWLGVSSTVFAFLGADSVVHMSEEIQGASVNVPRAIIGSIAINGALGFGMLLAVLFTLGDVKAVLGTDYIYPFIQIFLQSNNSSGGTTAMTAVILALTFLSTIGLVATSSRMTWSFARDRGLPGWRYLSKNPLPSTEGSPELAWGPWRVPGFLGVVNNAYACIWMVIILFFSSWPKTTPTTASTMNYSIFITLFVAIVSGVYYVVWGRKTYTGPVVELALPK</sequence>
<dbReference type="PANTHER" id="PTHR45649:SF1">
    <property type="entry name" value="TRANSPORTER, PUTATIVE (EUROFUNG)-RELATED"/>
    <property type="match status" value="1"/>
</dbReference>
<accession>A0A8H6FCI7</accession>
<feature type="transmembrane region" description="Helical" evidence="6">
    <location>
        <begin position="206"/>
        <end position="224"/>
    </location>
</feature>
<keyword evidence="3 6" id="KW-0812">Transmembrane</keyword>
<feature type="transmembrane region" description="Helical" evidence="6">
    <location>
        <begin position="174"/>
        <end position="194"/>
    </location>
</feature>
<keyword evidence="8" id="KW-1185">Reference proteome</keyword>
<gene>
    <name evidence="7" type="ORF">HO133_000229</name>
</gene>
<evidence type="ECO:0000313" key="7">
    <source>
        <dbReference type="EMBL" id="KAF6223387.1"/>
    </source>
</evidence>
<comment type="subcellular location">
    <subcellularLocation>
        <location evidence="1">Membrane</location>
        <topology evidence="1">Multi-pass membrane protein</topology>
    </subcellularLocation>
</comment>